<feature type="domain" description="4Fe-4S Mo/W bis-MGD-type" evidence="11">
    <location>
        <begin position="13"/>
        <end position="69"/>
    </location>
</feature>
<dbReference type="GO" id="GO:0016020">
    <property type="term" value="C:membrane"/>
    <property type="evidence" value="ECO:0007669"/>
    <property type="project" value="TreeGrafter"/>
</dbReference>
<evidence type="ECO:0000256" key="5">
    <source>
        <dbReference type="ARBA" id="ARBA00022505"/>
    </source>
</evidence>
<sequence length="894" mass="98880">MTLAKEAVAQNRPYSAQSVCAYCGVGCGVEIDMKDEQPKSIRGTSDHPANFGRLCVKGQHLLDTIGYEDRLLYPEINHQRASWAEAVEEAAKGLSNIITKHGPEAVAFYVSGQLLTEDYYLANKLMKGYIGSANIDTNSRLCMSSAVAAYKRAFGEDVVPCDYEDLEQTDLLILIGSNAAWTHPVLYQRMERAKRLNPDMRVVLVDPRRTASAELSDQFLQIKPGSDAGLYNGLLNYLTQHNGLDQAFLEQYTEHYDAAIEASQHWSLQRTAEFCGVLESELKQFYHWFLSSERVVSFYSMGINQSSSGVDKCQAIINAHLASGKILRPGCGPFSITGQPNAMGGREVGGLANQLTAHMELQDPDDRARVQNYWQSPAMANKPGKMAVDMFSEIAAGNIKAVWIMATNPLVSLPNRPDVIRALERCELVIVSECVDKSDTLPFADIKFPASAWLEKNGTVTNSERRISRQRGLIPSPAEAKPDWEIIADVAQAMGFSGFDYQHPAEIFDEWVKLTAHENQDRRQLNLGELGDLSLSEYDQLKPVQWPLSKNGGRAKPFEQKRFSTASGKARLFAIEPKLPKQVVDAAFPFLMNSGRLRDQWHTMSRTGRSASLNGHIDRPYIYINPKDAITLGVKPGGLIKAASRISEVTAFAQISDDIASGQCFMPIHWSEQFASSANVSNLYASIVDPISGQPESKQAAVKLEAVGCGQFIQIYSKAELPFHEGLCVKSRGHYGFHYLLAFQAQSHHVVKYLQKRFQADGEWLSFSSGGTENVVCLGDGDVMLLAFSGEQAPDISKEWLDQLFAKESLTLEDIQSVLRRRADEAFEQGPKVCSCFNVHQKTIVDEIQLGASSVEELGRRLRCGSNCGSCKPELSQLISTHHIPQSCPVSESA</sequence>
<dbReference type="GO" id="GO:0046872">
    <property type="term" value="F:metal ion binding"/>
    <property type="evidence" value="ECO:0007669"/>
    <property type="project" value="UniProtKB-KW"/>
</dbReference>
<dbReference type="Pfam" id="PF04879">
    <property type="entry name" value="Molybdop_Fe4S4"/>
    <property type="match status" value="1"/>
</dbReference>
<dbReference type="Pfam" id="PF01568">
    <property type="entry name" value="Molydop_binding"/>
    <property type="match status" value="1"/>
</dbReference>
<dbReference type="PROSITE" id="PS51669">
    <property type="entry name" value="4FE4S_MOW_BIS_MGD"/>
    <property type="match status" value="1"/>
</dbReference>
<keyword evidence="10" id="KW-0534">Nitrate assimilation</keyword>
<dbReference type="EMBL" id="JACHHT010000001">
    <property type="protein sequence ID" value="MBB6519812.1"/>
    <property type="molecule type" value="Genomic_DNA"/>
</dbReference>
<keyword evidence="7 12" id="KW-0560">Oxidoreductase</keyword>
<accession>A0A7X0MWG1</accession>
<dbReference type="Proteomes" id="UP000528457">
    <property type="component" value="Unassembled WGS sequence"/>
</dbReference>
<dbReference type="InterPro" id="IPR041854">
    <property type="entry name" value="BFD-like_2Fe2S-bd_dom_sf"/>
</dbReference>
<evidence type="ECO:0000256" key="8">
    <source>
        <dbReference type="ARBA" id="ARBA00023004"/>
    </source>
</evidence>
<evidence type="ECO:0000256" key="1">
    <source>
        <dbReference type="ARBA" id="ARBA00001942"/>
    </source>
</evidence>
<dbReference type="EC" id="1.7.99.4" evidence="12"/>
<evidence type="ECO:0000256" key="9">
    <source>
        <dbReference type="ARBA" id="ARBA00023014"/>
    </source>
</evidence>
<dbReference type="GO" id="GO:0045333">
    <property type="term" value="P:cellular respiration"/>
    <property type="evidence" value="ECO:0007669"/>
    <property type="project" value="UniProtKB-ARBA"/>
</dbReference>
<keyword evidence="6" id="KW-0479">Metal-binding</keyword>
<dbReference type="SMART" id="SM00926">
    <property type="entry name" value="Molybdop_Fe4S4"/>
    <property type="match status" value="1"/>
</dbReference>
<dbReference type="Gene3D" id="3.40.228.10">
    <property type="entry name" value="Dimethylsulfoxide Reductase, domain 2"/>
    <property type="match status" value="1"/>
</dbReference>
<name>A0A7X0MWG1_9GAMM</name>
<keyword evidence="8" id="KW-0408">Iron</keyword>
<evidence type="ECO:0000313" key="13">
    <source>
        <dbReference type="Proteomes" id="UP000528457"/>
    </source>
</evidence>
<dbReference type="InterPro" id="IPR006963">
    <property type="entry name" value="Mopterin_OxRdtase_4Fe-4S_dom"/>
</dbReference>
<dbReference type="InterPro" id="IPR006657">
    <property type="entry name" value="MoPterin_dinucl-bd_dom"/>
</dbReference>
<dbReference type="GO" id="GO:0051539">
    <property type="term" value="F:4 iron, 4 sulfur cluster binding"/>
    <property type="evidence" value="ECO:0007669"/>
    <property type="project" value="UniProtKB-KW"/>
</dbReference>
<dbReference type="FunCoup" id="A0A7X0MWG1">
    <property type="interactions" value="61"/>
</dbReference>
<dbReference type="InterPro" id="IPR041957">
    <property type="entry name" value="CT_Nitrate-R-NapA-like"/>
</dbReference>
<dbReference type="InterPro" id="IPR009010">
    <property type="entry name" value="Asp_de-COase-like_dom_sf"/>
</dbReference>
<dbReference type="InterPro" id="IPR006656">
    <property type="entry name" value="Mopterin_OxRdtase"/>
</dbReference>
<gene>
    <name evidence="12" type="ORF">HNR48_000090</name>
</gene>
<dbReference type="Pfam" id="PF00384">
    <property type="entry name" value="Molybdopterin"/>
    <property type="match status" value="1"/>
</dbReference>
<dbReference type="Gene3D" id="2.40.40.20">
    <property type="match status" value="1"/>
</dbReference>
<comment type="cofactor">
    <cofactor evidence="2">
        <name>[4Fe-4S] cluster</name>
        <dbReference type="ChEBI" id="CHEBI:49883"/>
    </cofactor>
</comment>
<dbReference type="PANTHER" id="PTHR43105:SF9">
    <property type="entry name" value="NADPH-FE(3+) OXIDOREDUCTASE SUBUNIT ALPHA"/>
    <property type="match status" value="1"/>
</dbReference>
<comment type="caution">
    <text evidence="12">The sequence shown here is derived from an EMBL/GenBank/DDBJ whole genome shotgun (WGS) entry which is preliminary data.</text>
</comment>
<dbReference type="SUPFAM" id="SSF50692">
    <property type="entry name" value="ADC-like"/>
    <property type="match status" value="1"/>
</dbReference>
<dbReference type="Gene3D" id="2.20.25.90">
    <property type="entry name" value="ADC-like domains"/>
    <property type="match status" value="1"/>
</dbReference>
<keyword evidence="5" id="KW-0500">Molybdenum</keyword>
<dbReference type="PROSITE" id="PS00551">
    <property type="entry name" value="MOLYBDOPTERIN_PROK_1"/>
    <property type="match status" value="1"/>
</dbReference>
<dbReference type="AlphaFoldDB" id="A0A7X0MWG1"/>
<dbReference type="InterPro" id="IPR050123">
    <property type="entry name" value="Prok_molybdopt-oxidoreductase"/>
</dbReference>
<proteinExistence type="inferred from homology"/>
<dbReference type="InParanoid" id="A0A7X0MWG1"/>
<dbReference type="GO" id="GO:0042128">
    <property type="term" value="P:nitrate assimilation"/>
    <property type="evidence" value="ECO:0007669"/>
    <property type="project" value="UniProtKB-KW"/>
</dbReference>
<dbReference type="InterPro" id="IPR007419">
    <property type="entry name" value="BFD-like_2Fe2S-bd_dom"/>
</dbReference>
<dbReference type="CDD" id="cd02791">
    <property type="entry name" value="MopB_CT_Nitrate-R-NapA-like"/>
    <property type="match status" value="1"/>
</dbReference>
<comment type="similarity">
    <text evidence="3">Belongs to the prokaryotic molybdopterin-containing oxidoreductase family. NasA/NapA/NarB subfamily.</text>
</comment>
<dbReference type="InterPro" id="IPR027467">
    <property type="entry name" value="MopterinOxRdtase_cofactor_BS"/>
</dbReference>
<dbReference type="Gene3D" id="1.10.10.1100">
    <property type="entry name" value="BFD-like [2Fe-2S]-binding domain"/>
    <property type="match status" value="1"/>
</dbReference>
<dbReference type="Gene3D" id="3.40.50.740">
    <property type="match status" value="1"/>
</dbReference>
<dbReference type="GO" id="GO:0043546">
    <property type="term" value="F:molybdopterin cofactor binding"/>
    <property type="evidence" value="ECO:0007669"/>
    <property type="project" value="InterPro"/>
</dbReference>
<dbReference type="PANTHER" id="PTHR43105">
    <property type="entry name" value="RESPIRATORY NITRATE REDUCTASE"/>
    <property type="match status" value="1"/>
</dbReference>
<evidence type="ECO:0000256" key="6">
    <source>
        <dbReference type="ARBA" id="ARBA00022723"/>
    </source>
</evidence>
<dbReference type="SUPFAM" id="SSF53706">
    <property type="entry name" value="Formate dehydrogenase/DMSO reductase, domains 1-3"/>
    <property type="match status" value="1"/>
</dbReference>
<keyword evidence="9" id="KW-0411">Iron-sulfur</keyword>
<evidence type="ECO:0000256" key="2">
    <source>
        <dbReference type="ARBA" id="ARBA00001966"/>
    </source>
</evidence>
<evidence type="ECO:0000313" key="12">
    <source>
        <dbReference type="EMBL" id="MBB6519812.1"/>
    </source>
</evidence>
<evidence type="ECO:0000256" key="4">
    <source>
        <dbReference type="ARBA" id="ARBA00022485"/>
    </source>
</evidence>
<evidence type="ECO:0000256" key="3">
    <source>
        <dbReference type="ARBA" id="ARBA00008747"/>
    </source>
</evidence>
<dbReference type="GO" id="GO:1990204">
    <property type="term" value="C:oxidoreductase complex"/>
    <property type="evidence" value="ECO:0007669"/>
    <property type="project" value="UniProtKB-ARBA"/>
</dbReference>
<protein>
    <submittedName>
        <fullName evidence="12">Assimilatory nitrate reductase catalytic subunit</fullName>
        <ecNumber evidence="12">1.7.99.4</ecNumber>
    </submittedName>
</protein>
<keyword evidence="13" id="KW-1185">Reference proteome</keyword>
<dbReference type="RefSeq" id="WP_166853081.1">
    <property type="nucleotide sequence ID" value="NZ_JAAONY010000001.1"/>
</dbReference>
<comment type="cofactor">
    <cofactor evidence="1">
        <name>Mo-bis(molybdopterin guanine dinucleotide)</name>
        <dbReference type="ChEBI" id="CHEBI:60539"/>
    </cofactor>
</comment>
<evidence type="ECO:0000256" key="7">
    <source>
        <dbReference type="ARBA" id="ARBA00023002"/>
    </source>
</evidence>
<evidence type="ECO:0000256" key="10">
    <source>
        <dbReference type="ARBA" id="ARBA00023063"/>
    </source>
</evidence>
<organism evidence="12 13">
    <name type="scientific">Pseudoteredinibacter isoporae</name>
    <dbReference type="NCBI Taxonomy" id="570281"/>
    <lineage>
        <taxon>Bacteria</taxon>
        <taxon>Pseudomonadati</taxon>
        <taxon>Pseudomonadota</taxon>
        <taxon>Gammaproteobacteria</taxon>
        <taxon>Cellvibrionales</taxon>
        <taxon>Cellvibrionaceae</taxon>
        <taxon>Pseudoteredinibacter</taxon>
    </lineage>
</organism>
<reference evidence="12 13" key="1">
    <citation type="submission" date="2020-08" db="EMBL/GenBank/DDBJ databases">
        <title>Genomic Encyclopedia of Type Strains, Phase IV (KMG-IV): sequencing the most valuable type-strain genomes for metagenomic binning, comparative biology and taxonomic classification.</title>
        <authorList>
            <person name="Goeker M."/>
        </authorList>
    </citation>
    <scope>NUCLEOTIDE SEQUENCE [LARGE SCALE GENOMIC DNA]</scope>
    <source>
        <strain evidence="12 13">DSM 22368</strain>
    </source>
</reference>
<evidence type="ECO:0000259" key="11">
    <source>
        <dbReference type="PROSITE" id="PS51669"/>
    </source>
</evidence>
<dbReference type="CDD" id="cd02754">
    <property type="entry name" value="MopB_Nitrate-R-NapA-like"/>
    <property type="match status" value="1"/>
</dbReference>
<dbReference type="GO" id="GO:0016491">
    <property type="term" value="F:oxidoreductase activity"/>
    <property type="evidence" value="ECO:0007669"/>
    <property type="project" value="UniProtKB-KW"/>
</dbReference>
<dbReference type="Pfam" id="PF04324">
    <property type="entry name" value="Fer2_BFD"/>
    <property type="match status" value="1"/>
</dbReference>
<keyword evidence="4" id="KW-0004">4Fe-4S</keyword>